<evidence type="ECO:0000256" key="4">
    <source>
        <dbReference type="ARBA" id="ARBA00022679"/>
    </source>
</evidence>
<evidence type="ECO:0000259" key="12">
    <source>
        <dbReference type="Pfam" id="PF01467"/>
    </source>
</evidence>
<dbReference type="InterPro" id="IPR014729">
    <property type="entry name" value="Rossmann-like_a/b/a_fold"/>
</dbReference>
<dbReference type="PANTHER" id="PTHR45780:SF2">
    <property type="entry name" value="ETHANOLAMINE-PHOSPHATE CYTIDYLYLTRANSFERASE"/>
    <property type="match status" value="1"/>
</dbReference>
<keyword evidence="8" id="KW-1208">Phospholipid metabolism</keyword>
<gene>
    <name evidence="13" type="ORF">SAMN05216582_11414</name>
</gene>
<dbReference type="SUPFAM" id="SSF53335">
    <property type="entry name" value="S-adenosyl-L-methionine-dependent methyltransferases"/>
    <property type="match status" value="1"/>
</dbReference>
<dbReference type="PANTHER" id="PTHR45780">
    <property type="entry name" value="ETHANOLAMINE-PHOSPHATE CYTIDYLYLTRANSFERASE"/>
    <property type="match status" value="1"/>
</dbReference>
<evidence type="ECO:0000313" key="13">
    <source>
        <dbReference type="EMBL" id="SHK71483.1"/>
    </source>
</evidence>
<accession>A0A1M6UQN4</accession>
<dbReference type="RefSeq" id="WP_218587684.1">
    <property type="nucleotide sequence ID" value="NZ_FRBC01000014.1"/>
</dbReference>
<evidence type="ECO:0000256" key="9">
    <source>
        <dbReference type="ARBA" id="ARBA00024191"/>
    </source>
</evidence>
<keyword evidence="5" id="KW-0548">Nucleotidyltransferase</keyword>
<dbReference type="Pfam" id="PF01467">
    <property type="entry name" value="CTP_transf_like"/>
    <property type="match status" value="1"/>
</dbReference>
<comment type="pathway">
    <text evidence="1">Lipid metabolism.</text>
</comment>
<comment type="pathway">
    <text evidence="9">Phospholipid metabolism; phosphatidylethanolamine biosynthesis; phosphatidylethanolamine from ethanolamine: step 2/3.</text>
</comment>
<keyword evidence="6" id="KW-0443">Lipid metabolism</keyword>
<keyword evidence="4 13" id="KW-0808">Transferase</keyword>
<keyword evidence="7" id="KW-0594">Phospholipid biosynthesis</keyword>
<comment type="similarity">
    <text evidence="2">Belongs to the cytidylyltransferase family.</text>
</comment>
<dbReference type="Gene3D" id="3.40.50.720">
    <property type="entry name" value="NAD(P)-binding Rossmann-like Domain"/>
    <property type="match status" value="1"/>
</dbReference>
<dbReference type="Proteomes" id="UP000184263">
    <property type="component" value="Unassembled WGS sequence"/>
</dbReference>
<evidence type="ECO:0000256" key="7">
    <source>
        <dbReference type="ARBA" id="ARBA00023209"/>
    </source>
</evidence>
<evidence type="ECO:0000256" key="1">
    <source>
        <dbReference type="ARBA" id="ARBA00005189"/>
    </source>
</evidence>
<evidence type="ECO:0000256" key="8">
    <source>
        <dbReference type="ARBA" id="ARBA00023264"/>
    </source>
</evidence>
<sequence>MDLYNEIKRSLYAWYDMAGCRRILFVGEGQAFCWPDGVTVTCVSWEQIVNGQFQETGFDLLLADCGFERLAEPGAVLVALPRYLVPQGRMLLAMNNPFGLRYFCGDRDPYTEQSFAGLEGYRLAYGKREDVFRGRMYGSGRMRRWMQAAGFTAMRFYSVLPDLEHPAFLFEEDFLPNEDLTGRVFPFYNHPESVFLEEENLYPMLLENGMFHAMANAYLVECSLDGRLSDVEHVTCSAERGPKYGLYTIIHAENLVEKKPLSVAGEERLRAVQANMEALSAQGIKVVPSQFMAGRLEMPFVTAQVGTFYLRELLKRDQEQFLRAMDHFAELILRSSEHVREDAGDGEGVLLKKGYFDMVPLNSFFADGEFMFFDQEFAIDNYPANVLLTRMVGITYGSDKEMQRLLPIEVMYDRYGLTKYLGRWLRMSDEFLNDLRNLGKLHDVYAPHQRDLRQVYANRQRINYPEEEYQRLFVDIFAGLEDKKLVIFGSGLWAQQFMDGFGREHPVSMVVDNQKSRWGKDLRGIPIVSPDELRQWEPGSFKVLICIKGYQSVVRQLREMGIEDYGIFDPQRSYPRKPRQVVVPNTVAISGEGKKDSKAKKYHIGYIAGVFDLYHIGHLNMFRRAKEQCDYLIVGVVSDEGVRKNKGVDPFIPFNERVELVRACQYVDEAHEIPLTYAGTREAWNLYHFDVQFSGSDYENDPYWLSEKDFLEKHGSTMVFFPYTEQTSSTKLKAVINQRLARKE</sequence>
<keyword evidence="3" id="KW-0444">Lipid biosynthesis</keyword>
<evidence type="ECO:0000256" key="10">
    <source>
        <dbReference type="ARBA" id="ARBA00024221"/>
    </source>
</evidence>
<evidence type="ECO:0000313" key="14">
    <source>
        <dbReference type="Proteomes" id="UP000184263"/>
    </source>
</evidence>
<dbReference type="SUPFAM" id="SSF52374">
    <property type="entry name" value="Nucleotidylyl transferase"/>
    <property type="match status" value="1"/>
</dbReference>
<evidence type="ECO:0000256" key="2">
    <source>
        <dbReference type="ARBA" id="ARBA00010101"/>
    </source>
</evidence>
<dbReference type="InterPro" id="IPR029063">
    <property type="entry name" value="SAM-dependent_MTases_sf"/>
</dbReference>
<reference evidence="13 14" key="1">
    <citation type="submission" date="2016-11" db="EMBL/GenBank/DDBJ databases">
        <authorList>
            <person name="Jaros S."/>
            <person name="Januszkiewicz K."/>
            <person name="Wedrychowicz H."/>
        </authorList>
    </citation>
    <scope>NUCLEOTIDE SEQUENCE [LARGE SCALE GENOMIC DNA]</scope>
    <source>
        <strain evidence="13 14">HD4</strain>
    </source>
</reference>
<name>A0A1M6UQN4_SELRU</name>
<dbReference type="InterPro" id="IPR004821">
    <property type="entry name" value="Cyt_trans-like"/>
</dbReference>
<proteinExistence type="inferred from homology"/>
<evidence type="ECO:0000256" key="3">
    <source>
        <dbReference type="ARBA" id="ARBA00022516"/>
    </source>
</evidence>
<protein>
    <recommendedName>
        <fullName evidence="10">ethanolamine-phosphate cytidylyltransferase</fullName>
        <ecNumber evidence="10">2.7.7.14</ecNumber>
    </recommendedName>
    <alternativeName>
        <fullName evidence="11">CTP:phosphoethanolamine cytidylyltransferase</fullName>
    </alternativeName>
</protein>
<dbReference type="GO" id="GO:0005737">
    <property type="term" value="C:cytoplasm"/>
    <property type="evidence" value="ECO:0007669"/>
    <property type="project" value="TreeGrafter"/>
</dbReference>
<evidence type="ECO:0000256" key="6">
    <source>
        <dbReference type="ARBA" id="ARBA00023098"/>
    </source>
</evidence>
<dbReference type="NCBIfam" id="TIGR00125">
    <property type="entry name" value="cyt_tran_rel"/>
    <property type="match status" value="1"/>
</dbReference>
<dbReference type="Gene3D" id="3.40.50.150">
    <property type="entry name" value="Vaccinia Virus protein VP39"/>
    <property type="match status" value="1"/>
</dbReference>
<evidence type="ECO:0000256" key="11">
    <source>
        <dbReference type="ARBA" id="ARBA00031473"/>
    </source>
</evidence>
<dbReference type="GO" id="GO:0006646">
    <property type="term" value="P:phosphatidylethanolamine biosynthetic process"/>
    <property type="evidence" value="ECO:0007669"/>
    <property type="project" value="InterPro"/>
</dbReference>
<organism evidence="13 14">
    <name type="scientific">Selenomonas ruminantium</name>
    <dbReference type="NCBI Taxonomy" id="971"/>
    <lineage>
        <taxon>Bacteria</taxon>
        <taxon>Bacillati</taxon>
        <taxon>Bacillota</taxon>
        <taxon>Negativicutes</taxon>
        <taxon>Selenomonadales</taxon>
        <taxon>Selenomonadaceae</taxon>
        <taxon>Selenomonas</taxon>
    </lineage>
</organism>
<dbReference type="InterPro" id="IPR044608">
    <property type="entry name" value="Ect1/PCYT2"/>
</dbReference>
<dbReference type="Gene3D" id="3.40.50.620">
    <property type="entry name" value="HUPs"/>
    <property type="match status" value="1"/>
</dbReference>
<dbReference type="GO" id="GO:0004306">
    <property type="term" value="F:ethanolamine-phosphate cytidylyltransferase activity"/>
    <property type="evidence" value="ECO:0007669"/>
    <property type="project" value="UniProtKB-EC"/>
</dbReference>
<dbReference type="EMBL" id="FRBC01000014">
    <property type="protein sequence ID" value="SHK71483.1"/>
    <property type="molecule type" value="Genomic_DNA"/>
</dbReference>
<feature type="domain" description="Cytidyltransferase-like" evidence="12">
    <location>
        <begin position="607"/>
        <end position="712"/>
    </location>
</feature>
<dbReference type="AlphaFoldDB" id="A0A1M6UQN4"/>
<dbReference type="EC" id="2.7.7.14" evidence="10"/>
<evidence type="ECO:0000256" key="5">
    <source>
        <dbReference type="ARBA" id="ARBA00022695"/>
    </source>
</evidence>